<dbReference type="HOGENOM" id="CLU_114227_0_0_1"/>
<evidence type="ECO:0000313" key="3">
    <source>
        <dbReference type="Proteomes" id="UP000054321"/>
    </source>
</evidence>
<dbReference type="Proteomes" id="UP000054321">
    <property type="component" value="Unassembled WGS sequence"/>
</dbReference>
<organism evidence="2 3">
    <name type="scientific">Oidiodendron maius (strain Zn)</name>
    <dbReference type="NCBI Taxonomy" id="913774"/>
    <lineage>
        <taxon>Eukaryota</taxon>
        <taxon>Fungi</taxon>
        <taxon>Dikarya</taxon>
        <taxon>Ascomycota</taxon>
        <taxon>Pezizomycotina</taxon>
        <taxon>Leotiomycetes</taxon>
        <taxon>Leotiomycetes incertae sedis</taxon>
        <taxon>Myxotrichaceae</taxon>
        <taxon>Oidiodendron</taxon>
    </lineage>
</organism>
<dbReference type="STRING" id="913774.A0A0C3I268"/>
<dbReference type="EMBL" id="KN832870">
    <property type="protein sequence ID" value="KIN09150.1"/>
    <property type="molecule type" value="Genomic_DNA"/>
</dbReference>
<keyword evidence="3" id="KW-1185">Reference proteome</keyword>
<dbReference type="AlphaFoldDB" id="A0A0C3I268"/>
<dbReference type="PANTHER" id="PTHR42037:SF1">
    <property type="match status" value="1"/>
</dbReference>
<reference evidence="3" key="2">
    <citation type="submission" date="2015-01" db="EMBL/GenBank/DDBJ databases">
        <title>Evolutionary Origins and Diversification of the Mycorrhizal Mutualists.</title>
        <authorList>
            <consortium name="DOE Joint Genome Institute"/>
            <consortium name="Mycorrhizal Genomics Consortium"/>
            <person name="Kohler A."/>
            <person name="Kuo A."/>
            <person name="Nagy L.G."/>
            <person name="Floudas D."/>
            <person name="Copeland A."/>
            <person name="Barry K.W."/>
            <person name="Cichocki N."/>
            <person name="Veneault-Fourrey C."/>
            <person name="LaButti K."/>
            <person name="Lindquist E.A."/>
            <person name="Lipzen A."/>
            <person name="Lundell T."/>
            <person name="Morin E."/>
            <person name="Murat C."/>
            <person name="Riley R."/>
            <person name="Ohm R."/>
            <person name="Sun H."/>
            <person name="Tunlid A."/>
            <person name="Henrissat B."/>
            <person name="Grigoriev I.V."/>
            <person name="Hibbett D.S."/>
            <person name="Martin F."/>
        </authorList>
    </citation>
    <scope>NUCLEOTIDE SEQUENCE [LARGE SCALE GENOMIC DNA]</scope>
    <source>
        <strain evidence="3">Zn</strain>
    </source>
</reference>
<dbReference type="InParanoid" id="A0A0C3I268"/>
<feature type="region of interest" description="Disordered" evidence="1">
    <location>
        <begin position="1"/>
        <end position="22"/>
    </location>
</feature>
<protein>
    <submittedName>
        <fullName evidence="2">Uncharacterized protein</fullName>
    </submittedName>
</protein>
<evidence type="ECO:0000313" key="2">
    <source>
        <dbReference type="EMBL" id="KIN09150.1"/>
    </source>
</evidence>
<reference evidence="2 3" key="1">
    <citation type="submission" date="2014-04" db="EMBL/GenBank/DDBJ databases">
        <authorList>
            <consortium name="DOE Joint Genome Institute"/>
            <person name="Kuo A."/>
            <person name="Martino E."/>
            <person name="Perotto S."/>
            <person name="Kohler A."/>
            <person name="Nagy L.G."/>
            <person name="Floudas D."/>
            <person name="Copeland A."/>
            <person name="Barry K.W."/>
            <person name="Cichocki N."/>
            <person name="Veneault-Fourrey C."/>
            <person name="LaButti K."/>
            <person name="Lindquist E.A."/>
            <person name="Lipzen A."/>
            <person name="Lundell T."/>
            <person name="Morin E."/>
            <person name="Murat C."/>
            <person name="Sun H."/>
            <person name="Tunlid A."/>
            <person name="Henrissat B."/>
            <person name="Grigoriev I.V."/>
            <person name="Hibbett D.S."/>
            <person name="Martin F."/>
            <person name="Nordberg H.P."/>
            <person name="Cantor M.N."/>
            <person name="Hua S.X."/>
        </authorList>
    </citation>
    <scope>NUCLEOTIDE SEQUENCE [LARGE SCALE GENOMIC DNA]</scope>
    <source>
        <strain evidence="2 3">Zn</strain>
    </source>
</reference>
<feature type="non-terminal residue" evidence="2">
    <location>
        <position position="1"/>
    </location>
</feature>
<proteinExistence type="predicted"/>
<evidence type="ECO:0000256" key="1">
    <source>
        <dbReference type="SAM" id="MobiDB-lite"/>
    </source>
</evidence>
<gene>
    <name evidence="2" type="ORF">OIDMADRAFT_109644</name>
</gene>
<name>A0A0C3I268_OIDMZ</name>
<sequence>VRQHVLDRNGEQRTPRSPEIRDPSDMQLRELRRAFLDQLAYVCDNIKGGDTVTAIALEAQPSGAIFWVASNNGVSTRTTGFLDRVLCSLQSISVCQTESARSTTEAELFQMCIKFGIRRVKAYQALLRKPLQQCLKNLKRSGEQAGE</sequence>
<dbReference type="PANTHER" id="PTHR42037">
    <property type="match status" value="1"/>
</dbReference>
<dbReference type="OrthoDB" id="3251507at2759"/>
<accession>A0A0C3I268</accession>